<dbReference type="PANTHER" id="PTHR23113:SF356">
    <property type="entry name" value="FI05912P-RELATED"/>
    <property type="match status" value="1"/>
</dbReference>
<feature type="region of interest" description="Disordered" evidence="3">
    <location>
        <begin position="919"/>
        <end position="1056"/>
    </location>
</feature>
<dbReference type="PROSITE" id="PS50212">
    <property type="entry name" value="RASGEF_NTER"/>
    <property type="match status" value="1"/>
</dbReference>
<feature type="domain" description="Ras-GEF" evidence="4">
    <location>
        <begin position="1349"/>
        <end position="1638"/>
    </location>
</feature>
<feature type="compositionally biased region" description="Low complexity" evidence="3">
    <location>
        <begin position="52"/>
        <end position="63"/>
    </location>
</feature>
<dbReference type="SMART" id="SM00229">
    <property type="entry name" value="RasGEFN"/>
    <property type="match status" value="1"/>
</dbReference>
<dbReference type="Pfam" id="PF00617">
    <property type="entry name" value="RasGEF"/>
    <property type="match status" value="1"/>
</dbReference>
<feature type="region of interest" description="Disordered" evidence="3">
    <location>
        <begin position="1727"/>
        <end position="1757"/>
    </location>
</feature>
<dbReference type="SUPFAM" id="SSF48366">
    <property type="entry name" value="Ras GEF"/>
    <property type="match status" value="1"/>
</dbReference>
<dbReference type="InterPro" id="IPR000651">
    <property type="entry name" value="Ras-like_Gua-exchang_fac_N"/>
</dbReference>
<feature type="region of interest" description="Disordered" evidence="3">
    <location>
        <begin position="804"/>
        <end position="843"/>
    </location>
</feature>
<feature type="region of interest" description="Disordered" evidence="3">
    <location>
        <begin position="1"/>
        <end position="63"/>
    </location>
</feature>
<feature type="compositionally biased region" description="Low complexity" evidence="3">
    <location>
        <begin position="20"/>
        <end position="45"/>
    </location>
</feature>
<dbReference type="Gene3D" id="1.20.870.10">
    <property type="entry name" value="Son of sevenless (SoS) protein Chain: S domain 1"/>
    <property type="match status" value="1"/>
</dbReference>
<keyword evidence="7" id="KW-1185">Reference proteome</keyword>
<feature type="compositionally biased region" description="Pro residues" evidence="3">
    <location>
        <begin position="660"/>
        <end position="674"/>
    </location>
</feature>
<dbReference type="CDD" id="cd06224">
    <property type="entry name" value="REM"/>
    <property type="match status" value="1"/>
</dbReference>
<feature type="compositionally biased region" description="Low complexity" evidence="3">
    <location>
        <begin position="684"/>
        <end position="695"/>
    </location>
</feature>
<protein>
    <recommendedName>
        <fullName evidence="8">Ras GEF</fullName>
    </recommendedName>
</protein>
<feature type="compositionally biased region" description="Low complexity" evidence="3">
    <location>
        <begin position="867"/>
        <end position="883"/>
    </location>
</feature>
<dbReference type="Proteomes" id="UP001194696">
    <property type="component" value="Unassembled WGS sequence"/>
</dbReference>
<feature type="region of interest" description="Disordered" evidence="3">
    <location>
        <begin position="639"/>
        <end position="785"/>
    </location>
</feature>
<name>A0ABQ7K343_9FUNG</name>
<feature type="region of interest" description="Disordered" evidence="3">
    <location>
        <begin position="185"/>
        <end position="210"/>
    </location>
</feature>
<sequence>MDFSAATGSIISPLSPPHPLSLAGSTPSKSSGGSTTNSMTTTTSGPVHTRVRTTSSNSTSTISATRYQIATSMLQPSEPPLMDIAQPTLTSPTNGASLGEPSLSTIAAAAAAATGSPSNSPSSVPGSRSITPHMAESNKILISKLLSLSNTFTGSIRALCEQQNEKVLRFDDDMILELLTRWEQEAGKEEEEEEEEEGFVPEQDDSSSTTSLVTLGATNALERYQIIVGRVWEETDVILSCIRKIRDLVEFGRIQHYSDFDDEDSEEDAIEKDEIIKNNLYSRLLFHANGLVTVLGEFLECVSGIQRLVSTIKMQRKSQEITSDELYLNNGSPVGNYGFEENGQQSSSVVDFIADDPIPVKHLDPALMRKLKRKTRFKMITEKVRRSFSDFAKRSTTSLLAVFPPLGDGTNEGFNWDSYSDGEYYSEEWIGTEWGSSLAADEESFVRTLSLPDSPGIKPEKFYSRHRRLSSKDSSGMPEQYWPGSTRLGLSGDDMSPTNSVHPASPFSTSSSSIPIAGSSGNGGGFVDGTSMTMSRSMSSEQNVNTIATRLHIGSSNNVASPTRQSLESLRETMELTEVNSAGVDTMVTPSSLSPTSPTQTGVKEKRQSLLFRRKSIQAPTFTGVSISAPIPIVSRPYSVYSSSGESQTPSRNKYRARPPRPPGSLPPMPPSPTPAESSRGDSFDASARSDSAGAIFKTKSTHRTSSYLASRSISPLQSSPLILDSPFTRQTSIRMGNDRNRYSVKMPEDEQWDQLSRSNTISSTNGSSSNGSNNSPRGSSSNFPVSFWRRRSYNDALEKSWQSMRHDSNSLSSGGRFDTSSPMTPSSRDFRSTFGGVDSSSSQSSVRVTSFEFMIPFFSRDGNMVSSASSSRQGSRPGSGSALSQSGSERMMMSMVGNNRRHSSPLILGAERALADALSRRQSVSSQQSHSTSNSQPQQQQQQSQCLSNRSSVHMMPMVEEKSQPESVPPPRMNPDQGSIQAQASKPTVAHGQVQFMESDPLSIPPRRPAYKKPTPESNDHSNGSHHNGPYVATSKATAENSNGYREPGTLESRIPIDPARKPVISPRFGDMKKAWEILNLDVKRLNQYSHMRAYAKGQTVQNNDWALSHPNALQSTSSPRVLHICENGADVLVMEMFEGHLQVVAGLLEKLIERLADENAQDAEYVSCFLLSHSFFIDSEDLLDRLIARFHIQPRQGEILYFEKWQTVIQVKILCVIMRWIQIQYEDFELNANLLKTLRKFLEVDVRQAGFIMEAECIEKNISIKSLAPIKNCSVIMEQGRFCLQRSRTRKISLSRSQSPPSQSASGGILTSSSSKLEPVPQSPVEQLIEYGPTPELAASSPILQLNGQDLARYLTLADMKAFRSITVFELMSGWWKRRQAAENKRSSVGMDEDEQLKSPSGLSVVEIDGAEDGAIEAFTRRANMLSYWVAHEIVSTAGSKTRKQLIKKFIEVAKICRQLNNLHTSMFIVSALTSKAVRRLSSSWKLVSSKDTETLKNLEALMDPSGNMRCYRQAIAKAEAPTIPFLPILLKDITFILDGNPTMIASKANLSTQPQAGPATSSTSTPTSGSITPTSTTATETPTPSKDKNVGAPLVNFDKFRRLTQYVENAVDMAKSVDYSFEHQLLRQARVFRPSSPSLYGETESLSGSGHGGGSSLLGGKSGFSNGFHLNGYSNGGNGPAPDGSRGVLDHISEMVERRLVKASGLYGVHQRVIQVEFINRAPGSKSGGGSSLWKSSSGGGGDGGSNNGSIHGSIVGNGTGSNAGSGLGGGDMVIRAVQGEEDYLIGLSRMCEPARW</sequence>
<feature type="compositionally biased region" description="Low complexity" evidence="3">
    <location>
        <begin position="1561"/>
        <end position="1587"/>
    </location>
</feature>
<feature type="compositionally biased region" description="Gly residues" evidence="3">
    <location>
        <begin position="1741"/>
        <end position="1750"/>
    </location>
</feature>
<feature type="region of interest" description="Disordered" evidence="3">
    <location>
        <begin position="1553"/>
        <end position="1595"/>
    </location>
</feature>
<feature type="compositionally biased region" description="Acidic residues" evidence="3">
    <location>
        <begin position="188"/>
        <end position="205"/>
    </location>
</feature>
<gene>
    <name evidence="6" type="ORF">BGZ96_006665</name>
</gene>
<dbReference type="Gene3D" id="1.10.840.10">
    <property type="entry name" value="Ras guanine-nucleotide exchange factors catalytic domain"/>
    <property type="match status" value="1"/>
</dbReference>
<dbReference type="InterPro" id="IPR008937">
    <property type="entry name" value="Ras-like_GEF"/>
</dbReference>
<organism evidence="6 7">
    <name type="scientific">Linnemannia gamsii</name>
    <dbReference type="NCBI Taxonomy" id="64522"/>
    <lineage>
        <taxon>Eukaryota</taxon>
        <taxon>Fungi</taxon>
        <taxon>Fungi incertae sedis</taxon>
        <taxon>Mucoromycota</taxon>
        <taxon>Mortierellomycotina</taxon>
        <taxon>Mortierellomycetes</taxon>
        <taxon>Mortierellales</taxon>
        <taxon>Mortierellaceae</taxon>
        <taxon>Linnemannia</taxon>
    </lineage>
</organism>
<feature type="region of interest" description="Disordered" evidence="3">
    <location>
        <begin position="1294"/>
        <end position="1321"/>
    </location>
</feature>
<feature type="compositionally biased region" description="Polar residues" evidence="3">
    <location>
        <begin position="87"/>
        <end position="96"/>
    </location>
</feature>
<evidence type="ECO:0000313" key="6">
    <source>
        <dbReference type="EMBL" id="KAG0289857.1"/>
    </source>
</evidence>
<feature type="compositionally biased region" description="Polar residues" evidence="3">
    <location>
        <begin position="977"/>
        <end position="987"/>
    </location>
</feature>
<feature type="compositionally biased region" description="Polar residues" evidence="3">
    <location>
        <begin position="810"/>
        <end position="828"/>
    </location>
</feature>
<feature type="compositionally biased region" description="Low complexity" evidence="3">
    <location>
        <begin position="921"/>
        <end position="953"/>
    </location>
</feature>
<evidence type="ECO:0000259" key="5">
    <source>
        <dbReference type="PROSITE" id="PS50212"/>
    </source>
</evidence>
<dbReference type="EMBL" id="JAAAIM010000324">
    <property type="protein sequence ID" value="KAG0289857.1"/>
    <property type="molecule type" value="Genomic_DNA"/>
</dbReference>
<dbReference type="Pfam" id="PF00618">
    <property type="entry name" value="RasGEF_N"/>
    <property type="match status" value="1"/>
</dbReference>
<comment type="caution">
    <text evidence="6">The sequence shown here is derived from an EMBL/GenBank/DDBJ whole genome shotgun (WGS) entry which is preliminary data.</text>
</comment>
<proteinExistence type="predicted"/>
<feature type="compositionally biased region" description="Polar residues" evidence="3">
    <location>
        <begin position="1036"/>
        <end position="1045"/>
    </location>
</feature>
<reference evidence="6 7" key="1">
    <citation type="journal article" date="2020" name="Fungal Divers.">
        <title>Resolving the Mortierellaceae phylogeny through synthesis of multi-gene phylogenetics and phylogenomics.</title>
        <authorList>
            <person name="Vandepol N."/>
            <person name="Liber J."/>
            <person name="Desiro A."/>
            <person name="Na H."/>
            <person name="Kennedy M."/>
            <person name="Barry K."/>
            <person name="Grigoriev I.V."/>
            <person name="Miller A.N."/>
            <person name="O'Donnell K."/>
            <person name="Stajich J.E."/>
            <person name="Bonito G."/>
        </authorList>
    </citation>
    <scope>NUCLEOTIDE SEQUENCE [LARGE SCALE GENOMIC DNA]</scope>
    <source>
        <strain evidence="6 7">AD045</strain>
    </source>
</reference>
<feature type="compositionally biased region" description="Low complexity" evidence="3">
    <location>
        <begin position="757"/>
        <end position="783"/>
    </location>
</feature>
<evidence type="ECO:0000256" key="3">
    <source>
        <dbReference type="SAM" id="MobiDB-lite"/>
    </source>
</evidence>
<accession>A0ABQ7K343</accession>
<evidence type="ECO:0000313" key="7">
    <source>
        <dbReference type="Proteomes" id="UP001194696"/>
    </source>
</evidence>
<evidence type="ECO:0000256" key="2">
    <source>
        <dbReference type="PROSITE-ProRule" id="PRU00168"/>
    </source>
</evidence>
<feature type="compositionally biased region" description="Low complexity" evidence="3">
    <location>
        <begin position="711"/>
        <end position="727"/>
    </location>
</feature>
<feature type="compositionally biased region" description="Polar residues" evidence="3">
    <location>
        <begin position="640"/>
        <end position="652"/>
    </location>
</feature>
<evidence type="ECO:0000256" key="1">
    <source>
        <dbReference type="ARBA" id="ARBA00022658"/>
    </source>
</evidence>
<feature type="compositionally biased region" description="Low complexity" evidence="3">
    <location>
        <begin position="101"/>
        <end position="129"/>
    </location>
</feature>
<evidence type="ECO:0008006" key="8">
    <source>
        <dbReference type="Google" id="ProtNLM"/>
    </source>
</evidence>
<dbReference type="InterPro" id="IPR036964">
    <property type="entry name" value="RASGEF_cat_dom_sf"/>
</dbReference>
<feature type="region of interest" description="Disordered" evidence="3">
    <location>
        <begin position="864"/>
        <end position="889"/>
    </location>
</feature>
<dbReference type="InterPro" id="IPR023578">
    <property type="entry name" value="Ras_GEF_dom_sf"/>
</dbReference>
<dbReference type="InterPro" id="IPR001895">
    <property type="entry name" value="RASGEF_cat_dom"/>
</dbReference>
<keyword evidence="1 2" id="KW-0344">Guanine-nucleotide releasing factor</keyword>
<feature type="compositionally biased region" description="Low complexity" evidence="3">
    <location>
        <begin position="833"/>
        <end position="843"/>
    </location>
</feature>
<dbReference type="PROSITE" id="PS50009">
    <property type="entry name" value="RASGEF_CAT"/>
    <property type="match status" value="1"/>
</dbReference>
<feature type="region of interest" description="Disordered" evidence="3">
    <location>
        <begin position="77"/>
        <end position="131"/>
    </location>
</feature>
<evidence type="ECO:0000259" key="4">
    <source>
        <dbReference type="PROSITE" id="PS50009"/>
    </source>
</evidence>
<feature type="domain" description="N-terminal Ras-GEF" evidence="5">
    <location>
        <begin position="1141"/>
        <end position="1268"/>
    </location>
</feature>
<dbReference type="SMART" id="SM00147">
    <property type="entry name" value="RasGEF"/>
    <property type="match status" value="1"/>
</dbReference>
<feature type="region of interest" description="Disordered" evidence="3">
    <location>
        <begin position="464"/>
        <end position="525"/>
    </location>
</feature>
<feature type="compositionally biased region" description="Low complexity" evidence="3">
    <location>
        <begin position="500"/>
        <end position="519"/>
    </location>
</feature>
<feature type="compositionally biased region" description="Low complexity" evidence="3">
    <location>
        <begin position="589"/>
        <end position="601"/>
    </location>
</feature>
<dbReference type="PANTHER" id="PTHR23113">
    <property type="entry name" value="GUANINE NUCLEOTIDE EXCHANGE FACTOR"/>
    <property type="match status" value="1"/>
</dbReference>
<feature type="region of interest" description="Disordered" evidence="3">
    <location>
        <begin position="586"/>
        <end position="606"/>
    </location>
</feature>
<feature type="compositionally biased region" description="Low complexity" evidence="3">
    <location>
        <begin position="1296"/>
        <end position="1317"/>
    </location>
</feature>